<keyword evidence="7" id="KW-1185">Reference proteome</keyword>
<evidence type="ECO:0000256" key="4">
    <source>
        <dbReference type="PROSITE-ProRule" id="PRU00146"/>
    </source>
</evidence>
<dbReference type="PROSITE" id="PS50016">
    <property type="entry name" value="ZF_PHD_2"/>
    <property type="match status" value="1"/>
</dbReference>
<dbReference type="InParanoid" id="C1FH78"/>
<dbReference type="AlphaFoldDB" id="C1FH78"/>
<dbReference type="Gene3D" id="3.30.40.10">
    <property type="entry name" value="Zinc/RING finger domain, C3HC4 (zinc finger)"/>
    <property type="match status" value="1"/>
</dbReference>
<feature type="domain" description="PHD-type" evidence="5">
    <location>
        <begin position="8"/>
        <end position="56"/>
    </location>
</feature>
<keyword evidence="3" id="KW-0862">Zinc</keyword>
<dbReference type="OrthoDB" id="436852at2759"/>
<dbReference type="GO" id="GO:0008270">
    <property type="term" value="F:zinc ion binding"/>
    <property type="evidence" value="ECO:0007669"/>
    <property type="project" value="UniProtKB-KW"/>
</dbReference>
<dbReference type="Pfam" id="PF00628">
    <property type="entry name" value="PHD"/>
    <property type="match status" value="1"/>
</dbReference>
<reference evidence="6 7" key="1">
    <citation type="journal article" date="2009" name="Science">
        <title>Green evolution and dynamic adaptations revealed by genomes of the marine picoeukaryotes Micromonas.</title>
        <authorList>
            <person name="Worden A.Z."/>
            <person name="Lee J.H."/>
            <person name="Mock T."/>
            <person name="Rouze P."/>
            <person name="Simmons M.P."/>
            <person name="Aerts A.L."/>
            <person name="Allen A.E."/>
            <person name="Cuvelier M.L."/>
            <person name="Derelle E."/>
            <person name="Everett M.V."/>
            <person name="Foulon E."/>
            <person name="Grimwood J."/>
            <person name="Gundlach H."/>
            <person name="Henrissat B."/>
            <person name="Napoli C."/>
            <person name="McDonald S.M."/>
            <person name="Parker M.S."/>
            <person name="Rombauts S."/>
            <person name="Salamov A."/>
            <person name="Von Dassow P."/>
            <person name="Badger J.H."/>
            <person name="Coutinho P.M."/>
            <person name="Demir E."/>
            <person name="Dubchak I."/>
            <person name="Gentemann C."/>
            <person name="Eikrem W."/>
            <person name="Gready J.E."/>
            <person name="John U."/>
            <person name="Lanier W."/>
            <person name="Lindquist E.A."/>
            <person name="Lucas S."/>
            <person name="Mayer K.F."/>
            <person name="Moreau H."/>
            <person name="Not F."/>
            <person name="Otillar R."/>
            <person name="Panaud O."/>
            <person name="Pangilinan J."/>
            <person name="Paulsen I."/>
            <person name="Piegu B."/>
            <person name="Poliakov A."/>
            <person name="Robbens S."/>
            <person name="Schmutz J."/>
            <person name="Toulza E."/>
            <person name="Wyss T."/>
            <person name="Zelensky A."/>
            <person name="Zhou K."/>
            <person name="Armbrust E.V."/>
            <person name="Bhattacharya D."/>
            <person name="Goodenough U.W."/>
            <person name="Van de Peer Y."/>
            <person name="Grigoriev I.V."/>
        </authorList>
    </citation>
    <scope>NUCLEOTIDE SEQUENCE [LARGE SCALE GENOMIC DNA]</scope>
    <source>
        <strain evidence="7">RCC299 / NOUM17</strain>
    </source>
</reference>
<feature type="non-terminal residue" evidence="6">
    <location>
        <position position="62"/>
    </location>
</feature>
<dbReference type="EMBL" id="CP001576">
    <property type="protein sequence ID" value="ACO70049.1"/>
    <property type="molecule type" value="Genomic_DNA"/>
</dbReference>
<feature type="non-terminal residue" evidence="6">
    <location>
        <position position="1"/>
    </location>
</feature>
<sequence length="62" mass="6818">GLDQWVVRCVCGTCDDDGERMICCDACEVWMHTRCVSIADSQGTPRKWTCADCEDKGKVSSG</sequence>
<dbReference type="Proteomes" id="UP000002009">
    <property type="component" value="Chromosome 10"/>
</dbReference>
<organism evidence="6 7">
    <name type="scientific">Micromonas commoda (strain RCC299 / NOUM17 / CCMP2709)</name>
    <name type="common">Picoplanktonic green alga</name>
    <dbReference type="NCBI Taxonomy" id="296587"/>
    <lineage>
        <taxon>Eukaryota</taxon>
        <taxon>Viridiplantae</taxon>
        <taxon>Chlorophyta</taxon>
        <taxon>Mamiellophyceae</taxon>
        <taxon>Mamiellales</taxon>
        <taxon>Mamiellaceae</taxon>
        <taxon>Micromonas</taxon>
    </lineage>
</organism>
<dbReference type="PANTHER" id="PTHR46201:SF9">
    <property type="entry name" value="PHD FINGER PROTEIN MALE MEIOCYTE DEATH 1"/>
    <property type="match status" value="1"/>
</dbReference>
<dbReference type="SUPFAM" id="SSF57903">
    <property type="entry name" value="FYVE/PHD zinc finger"/>
    <property type="match status" value="1"/>
</dbReference>
<dbReference type="GeneID" id="8246797"/>
<evidence type="ECO:0000256" key="1">
    <source>
        <dbReference type="ARBA" id="ARBA00022723"/>
    </source>
</evidence>
<evidence type="ECO:0000259" key="5">
    <source>
        <dbReference type="PROSITE" id="PS50016"/>
    </source>
</evidence>
<dbReference type="RefSeq" id="XP_002508791.1">
    <property type="nucleotide sequence ID" value="XM_002508745.1"/>
</dbReference>
<evidence type="ECO:0000313" key="6">
    <source>
        <dbReference type="EMBL" id="ACO70049.1"/>
    </source>
</evidence>
<dbReference type="SMART" id="SM00249">
    <property type="entry name" value="PHD"/>
    <property type="match status" value="1"/>
</dbReference>
<name>C1FH78_MICCC</name>
<dbReference type="PANTHER" id="PTHR46201">
    <property type="entry name" value="PHD FINGER PROTEIN MALE MEIOCYTE DEATH 1-RELATED"/>
    <property type="match status" value="1"/>
</dbReference>
<protein>
    <recommendedName>
        <fullName evidence="5">PHD-type domain-containing protein</fullName>
    </recommendedName>
</protein>
<gene>
    <name evidence="6" type="ORF">MICPUN_74866</name>
</gene>
<dbReference type="InterPro" id="IPR011011">
    <property type="entry name" value="Znf_FYVE_PHD"/>
</dbReference>
<keyword evidence="2 4" id="KW-0863">Zinc-finger</keyword>
<dbReference type="InterPro" id="IPR001965">
    <property type="entry name" value="Znf_PHD"/>
</dbReference>
<dbReference type="STRING" id="296587.C1FH78"/>
<proteinExistence type="predicted"/>
<dbReference type="KEGG" id="mis:MICPUN_74866"/>
<accession>C1FH78</accession>
<evidence type="ECO:0000256" key="3">
    <source>
        <dbReference type="ARBA" id="ARBA00022833"/>
    </source>
</evidence>
<evidence type="ECO:0000256" key="2">
    <source>
        <dbReference type="ARBA" id="ARBA00022771"/>
    </source>
</evidence>
<dbReference type="InterPro" id="IPR013083">
    <property type="entry name" value="Znf_RING/FYVE/PHD"/>
</dbReference>
<keyword evidence="1" id="KW-0479">Metal-binding</keyword>
<dbReference type="eggNOG" id="KOG1844">
    <property type="taxonomic scope" value="Eukaryota"/>
</dbReference>
<dbReference type="InterPro" id="IPR019787">
    <property type="entry name" value="Znf_PHD-finger"/>
</dbReference>
<evidence type="ECO:0000313" key="7">
    <source>
        <dbReference type="Proteomes" id="UP000002009"/>
    </source>
</evidence>